<keyword evidence="14 19" id="KW-0131">Cell cycle</keyword>
<comment type="catalytic activity">
    <reaction evidence="18 19 20">
        <text>UDP-N-acetyl-alpha-D-muramoyl-L-alanine + D-glutamate + ATP = UDP-N-acetyl-alpha-D-muramoyl-L-alanyl-D-glutamate + ADP + phosphate + H(+)</text>
        <dbReference type="Rhea" id="RHEA:16429"/>
        <dbReference type="ChEBI" id="CHEBI:15378"/>
        <dbReference type="ChEBI" id="CHEBI:29986"/>
        <dbReference type="ChEBI" id="CHEBI:30616"/>
        <dbReference type="ChEBI" id="CHEBI:43474"/>
        <dbReference type="ChEBI" id="CHEBI:83898"/>
        <dbReference type="ChEBI" id="CHEBI:83900"/>
        <dbReference type="ChEBI" id="CHEBI:456216"/>
        <dbReference type="EC" id="6.3.2.9"/>
    </reaction>
</comment>
<dbReference type="Pfam" id="PF21799">
    <property type="entry name" value="MurD-like_N"/>
    <property type="match status" value="1"/>
</dbReference>
<dbReference type="EC" id="6.3.2.9" evidence="5 19"/>
<evidence type="ECO:0000256" key="3">
    <source>
        <dbReference type="ARBA" id="ARBA00004752"/>
    </source>
</evidence>
<gene>
    <name evidence="19 23" type="primary">murD</name>
    <name evidence="23" type="ORF">H8S01_09180</name>
</gene>
<dbReference type="Gene3D" id="3.40.1190.10">
    <property type="entry name" value="Mur-like, catalytic domain"/>
    <property type="match status" value="1"/>
</dbReference>
<keyword evidence="13 19" id="KW-0573">Peptidoglycan synthesis</keyword>
<evidence type="ECO:0000256" key="4">
    <source>
        <dbReference type="ARBA" id="ARBA00010416"/>
    </source>
</evidence>
<comment type="similarity">
    <text evidence="4 19">Belongs to the MurCDEF family.</text>
</comment>
<evidence type="ECO:0000256" key="8">
    <source>
        <dbReference type="ARBA" id="ARBA00022598"/>
    </source>
</evidence>
<dbReference type="InterPro" id="IPR013221">
    <property type="entry name" value="Mur_ligase_cen"/>
</dbReference>
<evidence type="ECO:0000256" key="9">
    <source>
        <dbReference type="ARBA" id="ARBA00022618"/>
    </source>
</evidence>
<comment type="caution">
    <text evidence="23">The sequence shown here is derived from an EMBL/GenBank/DDBJ whole genome shotgun (WGS) entry which is preliminary data.</text>
</comment>
<feature type="domain" description="Mur ligase central" evidence="22">
    <location>
        <begin position="114"/>
        <end position="292"/>
    </location>
</feature>
<protein>
    <recommendedName>
        <fullName evidence="6 19">UDP-N-acetylmuramoylalanine--D-glutamate ligase</fullName>
        <ecNumber evidence="5 19">6.3.2.9</ecNumber>
    </recommendedName>
    <alternativeName>
        <fullName evidence="17 19">D-glutamic acid-adding enzyme</fullName>
    </alternativeName>
    <alternativeName>
        <fullName evidence="16 19">UDP-N-acetylmuramoyl-L-alanyl-D-glutamate synthetase</fullName>
    </alternativeName>
</protein>
<evidence type="ECO:0000256" key="16">
    <source>
        <dbReference type="ARBA" id="ARBA00030398"/>
    </source>
</evidence>
<evidence type="ECO:0000256" key="18">
    <source>
        <dbReference type="ARBA" id="ARBA00047632"/>
    </source>
</evidence>
<keyword evidence="9 19" id="KW-0132">Cell division</keyword>
<dbReference type="Proteomes" id="UP000628463">
    <property type="component" value="Unassembled WGS sequence"/>
</dbReference>
<keyword evidence="15 19" id="KW-0961">Cell wall biogenesis/degradation</keyword>
<dbReference type="PROSITE" id="PS01011">
    <property type="entry name" value="FOLYLPOLYGLU_SYNT_1"/>
    <property type="match status" value="1"/>
</dbReference>
<evidence type="ECO:0000256" key="13">
    <source>
        <dbReference type="ARBA" id="ARBA00022984"/>
    </source>
</evidence>
<evidence type="ECO:0000256" key="15">
    <source>
        <dbReference type="ARBA" id="ARBA00023316"/>
    </source>
</evidence>
<keyword evidence="11 19" id="KW-0067">ATP-binding</keyword>
<dbReference type="RefSeq" id="WP_021866120.1">
    <property type="nucleotide sequence ID" value="NZ_JACOPD010000006.1"/>
</dbReference>
<evidence type="ECO:0000259" key="21">
    <source>
        <dbReference type="Pfam" id="PF02875"/>
    </source>
</evidence>
<evidence type="ECO:0000256" key="5">
    <source>
        <dbReference type="ARBA" id="ARBA00012212"/>
    </source>
</evidence>
<dbReference type="PANTHER" id="PTHR43692:SF1">
    <property type="entry name" value="UDP-N-ACETYLMURAMOYLALANINE--D-GLUTAMATE LIGASE"/>
    <property type="match status" value="1"/>
</dbReference>
<organism evidence="23 24">
    <name type="scientific">Lachnospira hominis</name>
    <name type="common">ex Liu et al. 2021</name>
    <dbReference type="NCBI Taxonomy" id="2763051"/>
    <lineage>
        <taxon>Bacteria</taxon>
        <taxon>Bacillati</taxon>
        <taxon>Bacillota</taxon>
        <taxon>Clostridia</taxon>
        <taxon>Lachnospirales</taxon>
        <taxon>Lachnospiraceae</taxon>
        <taxon>Lachnospira</taxon>
    </lineage>
</organism>
<feature type="domain" description="Mur ligase C-terminal" evidence="21">
    <location>
        <begin position="315"/>
        <end position="429"/>
    </location>
</feature>
<keyword evidence="7 19" id="KW-0963">Cytoplasm</keyword>
<proteinExistence type="inferred from homology"/>
<accession>A0ABR7G120</accession>
<dbReference type="SUPFAM" id="SSF53623">
    <property type="entry name" value="MurD-like peptide ligases, catalytic domain"/>
    <property type="match status" value="1"/>
</dbReference>
<dbReference type="InterPro" id="IPR018109">
    <property type="entry name" value="Folylpolyglutamate_synth_CS"/>
</dbReference>
<evidence type="ECO:0000256" key="14">
    <source>
        <dbReference type="ARBA" id="ARBA00023306"/>
    </source>
</evidence>
<feature type="binding site" evidence="19">
    <location>
        <begin position="116"/>
        <end position="122"/>
    </location>
    <ligand>
        <name>ATP</name>
        <dbReference type="ChEBI" id="CHEBI:30616"/>
    </ligand>
</feature>
<dbReference type="Pfam" id="PF02875">
    <property type="entry name" value="Mur_ligase_C"/>
    <property type="match status" value="1"/>
</dbReference>
<keyword evidence="12 19" id="KW-0133">Cell shape</keyword>
<evidence type="ECO:0000256" key="10">
    <source>
        <dbReference type="ARBA" id="ARBA00022741"/>
    </source>
</evidence>
<dbReference type="InterPro" id="IPR004101">
    <property type="entry name" value="Mur_ligase_C"/>
</dbReference>
<dbReference type="InterPro" id="IPR036565">
    <property type="entry name" value="Mur-like_cat_sf"/>
</dbReference>
<dbReference type="SUPFAM" id="SSF53244">
    <property type="entry name" value="MurD-like peptide ligases, peptide-binding domain"/>
    <property type="match status" value="1"/>
</dbReference>
<evidence type="ECO:0000259" key="22">
    <source>
        <dbReference type="Pfam" id="PF08245"/>
    </source>
</evidence>
<evidence type="ECO:0000256" key="11">
    <source>
        <dbReference type="ARBA" id="ARBA00022840"/>
    </source>
</evidence>
<evidence type="ECO:0000256" key="6">
    <source>
        <dbReference type="ARBA" id="ARBA00015655"/>
    </source>
</evidence>
<evidence type="ECO:0000256" key="7">
    <source>
        <dbReference type="ARBA" id="ARBA00022490"/>
    </source>
</evidence>
<keyword evidence="10 19" id="KW-0547">Nucleotide-binding</keyword>
<dbReference type="EMBL" id="JACOPD010000006">
    <property type="protein sequence ID" value="MBC5681131.1"/>
    <property type="molecule type" value="Genomic_DNA"/>
</dbReference>
<evidence type="ECO:0000256" key="17">
    <source>
        <dbReference type="ARBA" id="ARBA00032324"/>
    </source>
</evidence>
<reference evidence="23 24" key="1">
    <citation type="submission" date="2020-08" db="EMBL/GenBank/DDBJ databases">
        <title>Genome public.</title>
        <authorList>
            <person name="Liu C."/>
            <person name="Sun Q."/>
        </authorList>
    </citation>
    <scope>NUCLEOTIDE SEQUENCE [LARGE SCALE GENOMIC DNA]</scope>
    <source>
        <strain evidence="23 24">NSJ-43</strain>
    </source>
</reference>
<comment type="subcellular location">
    <subcellularLocation>
        <location evidence="2 19 20">Cytoplasm</location>
    </subcellularLocation>
</comment>
<dbReference type="InterPro" id="IPR005762">
    <property type="entry name" value="MurD"/>
</dbReference>
<dbReference type="InterPro" id="IPR036615">
    <property type="entry name" value="Mur_ligase_C_dom_sf"/>
</dbReference>
<evidence type="ECO:0000256" key="12">
    <source>
        <dbReference type="ARBA" id="ARBA00022960"/>
    </source>
</evidence>
<comment type="function">
    <text evidence="1 19 20">Cell wall formation. Catalyzes the addition of glutamate to the nucleotide precursor UDP-N-acetylmuramoyl-L-alanine (UMA).</text>
</comment>
<name>A0ABR7G120_9FIRM</name>
<keyword evidence="8 19" id="KW-0436">Ligase</keyword>
<dbReference type="GO" id="GO:0008764">
    <property type="term" value="F:UDP-N-acetylmuramoylalanine-D-glutamate ligase activity"/>
    <property type="evidence" value="ECO:0007669"/>
    <property type="project" value="UniProtKB-EC"/>
</dbReference>
<evidence type="ECO:0000256" key="20">
    <source>
        <dbReference type="RuleBase" id="RU003664"/>
    </source>
</evidence>
<evidence type="ECO:0000256" key="19">
    <source>
        <dbReference type="HAMAP-Rule" id="MF_00639"/>
    </source>
</evidence>
<dbReference type="SUPFAM" id="SSF51984">
    <property type="entry name" value="MurCD N-terminal domain"/>
    <property type="match status" value="1"/>
</dbReference>
<dbReference type="HAMAP" id="MF_00639">
    <property type="entry name" value="MurD"/>
    <property type="match status" value="1"/>
</dbReference>
<sequence length="452" mass="49535">MLDLKNKKIMVVGAGISGIGAVHLLNQVGADVVLYDGGSKLSEDDVIKKLNGDKAQIILGEFSREYMEGIDMLVISPGVPIDNHVVVEFRKAGVPVWGEVELAYNYDKGTVLAITGTNGKTTTTALTGQIVGAWAKKTFVVGNIGNSYTKEVLNSDEDSYTVAEISSFQLETVHKFAPKVSAVLNITPDHLNRHHTMECYEQTKEMIAANQTKQDTCVLNYDDERLRKFGENKCKASVVWFSSNGKVPVGAYVDGDMIKYTDGTSTQDIINVHDMNLLGKHNYENVCAAVAISKAAGVPDDIIVNQVRVFKAVEHRIEYVATKNDVMYYNDSKGTNPEAAVKAIEAMQRPTILIGGGYDKGSEFDLYVKAFKDKVKLLVLIGQTSEKIAATAKKYGFDSIIYADSMEEVVKICAQNAKPGDAVLLSPACASWGMFDNYEQRGRMFKDYVNAL</sequence>
<dbReference type="Gene3D" id="3.90.190.20">
    <property type="entry name" value="Mur ligase, C-terminal domain"/>
    <property type="match status" value="1"/>
</dbReference>
<keyword evidence="24" id="KW-1185">Reference proteome</keyword>
<comment type="pathway">
    <text evidence="3 19 20">Cell wall biogenesis; peptidoglycan biosynthesis.</text>
</comment>
<evidence type="ECO:0000256" key="2">
    <source>
        <dbReference type="ARBA" id="ARBA00004496"/>
    </source>
</evidence>
<dbReference type="Gene3D" id="3.40.50.720">
    <property type="entry name" value="NAD(P)-binding Rossmann-like Domain"/>
    <property type="match status" value="1"/>
</dbReference>
<dbReference type="PANTHER" id="PTHR43692">
    <property type="entry name" value="UDP-N-ACETYLMURAMOYLALANINE--D-GLUTAMATE LIGASE"/>
    <property type="match status" value="1"/>
</dbReference>
<evidence type="ECO:0000313" key="24">
    <source>
        <dbReference type="Proteomes" id="UP000628463"/>
    </source>
</evidence>
<dbReference type="Pfam" id="PF08245">
    <property type="entry name" value="Mur_ligase_M"/>
    <property type="match status" value="1"/>
</dbReference>
<evidence type="ECO:0000256" key="1">
    <source>
        <dbReference type="ARBA" id="ARBA00002734"/>
    </source>
</evidence>
<evidence type="ECO:0000313" key="23">
    <source>
        <dbReference type="EMBL" id="MBC5681131.1"/>
    </source>
</evidence>
<dbReference type="NCBIfam" id="TIGR01087">
    <property type="entry name" value="murD"/>
    <property type="match status" value="1"/>
</dbReference>